<keyword evidence="5" id="KW-1185">Reference proteome</keyword>
<protein>
    <submittedName>
        <fullName evidence="4">NTP transferase domain-containing protein</fullName>
    </submittedName>
</protein>
<dbReference type="Gene3D" id="3.90.550.10">
    <property type="entry name" value="Spore Coat Polysaccharide Biosynthesis Protein SpsA, Chain A"/>
    <property type="match status" value="1"/>
</dbReference>
<keyword evidence="2" id="KW-0548">Nucleotidyltransferase</keyword>
<dbReference type="CDD" id="cd06422">
    <property type="entry name" value="NTP_transferase_like_1"/>
    <property type="match status" value="1"/>
</dbReference>
<dbReference type="SUPFAM" id="SSF53448">
    <property type="entry name" value="Nucleotide-diphospho-sugar transferases"/>
    <property type="match status" value="1"/>
</dbReference>
<dbReference type="EMBL" id="WKJJ01000020">
    <property type="protein sequence ID" value="MRV75433.1"/>
    <property type="molecule type" value="Genomic_DNA"/>
</dbReference>
<dbReference type="Proteomes" id="UP000446768">
    <property type="component" value="Unassembled WGS sequence"/>
</dbReference>
<accession>A0A7X2ISY2</accession>
<dbReference type="PANTHER" id="PTHR43584">
    <property type="entry name" value="NUCLEOTIDYL TRANSFERASE"/>
    <property type="match status" value="1"/>
</dbReference>
<evidence type="ECO:0000259" key="3">
    <source>
        <dbReference type="Pfam" id="PF00483"/>
    </source>
</evidence>
<proteinExistence type="predicted"/>
<evidence type="ECO:0000256" key="1">
    <source>
        <dbReference type="ARBA" id="ARBA00022679"/>
    </source>
</evidence>
<dbReference type="RefSeq" id="WP_154379969.1">
    <property type="nucleotide sequence ID" value="NZ_WKJJ01000020.1"/>
</dbReference>
<reference evidence="4 5" key="1">
    <citation type="submission" date="2019-11" db="EMBL/GenBank/DDBJ databases">
        <title>Novel species isolated from a subtropical stream in China.</title>
        <authorList>
            <person name="Lu H."/>
        </authorList>
    </citation>
    <scope>NUCLEOTIDE SEQUENCE [LARGE SCALE GENOMIC DNA]</scope>
    <source>
        <strain evidence="4 5">FT92W</strain>
    </source>
</reference>
<dbReference type="Pfam" id="PF00483">
    <property type="entry name" value="NTP_transferase"/>
    <property type="match status" value="1"/>
</dbReference>
<keyword evidence="1 4" id="KW-0808">Transferase</keyword>
<dbReference type="InterPro" id="IPR005835">
    <property type="entry name" value="NTP_transferase_dom"/>
</dbReference>
<dbReference type="InterPro" id="IPR050065">
    <property type="entry name" value="GlmU-like"/>
</dbReference>
<dbReference type="AlphaFoldDB" id="A0A7X2ISY2"/>
<comment type="caution">
    <text evidence="4">The sequence shown here is derived from an EMBL/GenBank/DDBJ whole genome shotgun (WGS) entry which is preliminary data.</text>
</comment>
<dbReference type="NCBIfam" id="NF045761">
    <property type="entry name" value="NAMPUrTaseMurU"/>
    <property type="match status" value="1"/>
</dbReference>
<evidence type="ECO:0000313" key="4">
    <source>
        <dbReference type="EMBL" id="MRV75433.1"/>
    </source>
</evidence>
<dbReference type="PANTHER" id="PTHR43584:SF8">
    <property type="entry name" value="N-ACETYLMURAMATE ALPHA-1-PHOSPHATE URIDYLYLTRANSFERASE"/>
    <property type="match status" value="1"/>
</dbReference>
<organism evidence="4 5">
    <name type="scientific">Pseudoduganella rivuli</name>
    <dbReference type="NCBI Taxonomy" id="2666085"/>
    <lineage>
        <taxon>Bacteria</taxon>
        <taxon>Pseudomonadati</taxon>
        <taxon>Pseudomonadota</taxon>
        <taxon>Betaproteobacteria</taxon>
        <taxon>Burkholderiales</taxon>
        <taxon>Oxalobacteraceae</taxon>
        <taxon>Telluria group</taxon>
        <taxon>Pseudoduganella</taxon>
    </lineage>
</organism>
<name>A0A7X2ISY2_9BURK</name>
<dbReference type="InterPro" id="IPR054790">
    <property type="entry name" value="MurU"/>
</dbReference>
<evidence type="ECO:0000256" key="2">
    <source>
        <dbReference type="ARBA" id="ARBA00022695"/>
    </source>
</evidence>
<evidence type="ECO:0000313" key="5">
    <source>
        <dbReference type="Proteomes" id="UP000446768"/>
    </source>
</evidence>
<dbReference type="InterPro" id="IPR029044">
    <property type="entry name" value="Nucleotide-diphossugar_trans"/>
</dbReference>
<dbReference type="GO" id="GO:0016779">
    <property type="term" value="F:nucleotidyltransferase activity"/>
    <property type="evidence" value="ECO:0007669"/>
    <property type="project" value="UniProtKB-KW"/>
</dbReference>
<feature type="domain" description="Nucleotidyl transferase" evidence="3">
    <location>
        <begin position="2"/>
        <end position="120"/>
    </location>
</feature>
<gene>
    <name evidence="4" type="ORF">GJ700_27310</name>
</gene>
<sequence>MKAMIFAAGRGERMRPLTDTIPKPLLKVRGRPLIVWHILNLVRAGITDIVINHAHLGHMIEEALGDGSQFGAKIQYSREAEALETAGGIAYARDLLGDEPFLAISGDIYCPYFDFEQVKDVLHDKDMWGNPYPKDKRDVAWLYLTPNPWHNTKGDFALNMYTLANTGDTLWNFGNIGVYRPEMFDGIEPGTKASLGKLLRHYVELGQVGGELYEGEWVNVGTVQQLDDLNGGKPQ</sequence>